<dbReference type="EMBL" id="LZIN01000075">
    <property type="protein sequence ID" value="OBG02986.1"/>
    <property type="molecule type" value="Genomic_DNA"/>
</dbReference>
<evidence type="ECO:0000259" key="1">
    <source>
        <dbReference type="Pfam" id="PF18007"/>
    </source>
</evidence>
<accession>A0A1A2E9Q6</accession>
<name>A0A1A2E9Q6_MYCSD</name>
<evidence type="ECO:0008006" key="6">
    <source>
        <dbReference type="Google" id="ProtNLM"/>
    </source>
</evidence>
<feature type="domain" description="Rv3651-like middle" evidence="2">
    <location>
        <begin position="100"/>
        <end position="209"/>
    </location>
</feature>
<dbReference type="InterPro" id="IPR041439">
    <property type="entry name" value="Rv3651-like_middle"/>
</dbReference>
<feature type="domain" description="Rv3651-like C-terminal" evidence="3">
    <location>
        <begin position="219"/>
        <end position="335"/>
    </location>
</feature>
<gene>
    <name evidence="4" type="ORF">A5771_13570</name>
</gene>
<dbReference type="OrthoDB" id="4745618at2"/>
<evidence type="ECO:0000313" key="5">
    <source>
        <dbReference type="Proteomes" id="UP000093985"/>
    </source>
</evidence>
<proteinExistence type="predicted"/>
<reference evidence="5" key="1">
    <citation type="submission" date="2016-06" db="EMBL/GenBank/DDBJ databases">
        <authorList>
            <person name="Sutton G."/>
            <person name="Brinkac L."/>
            <person name="Sanka R."/>
            <person name="Adams M."/>
            <person name="Lau E."/>
            <person name="Mehaffy C."/>
            <person name="Tameris M."/>
            <person name="Hatherill M."/>
            <person name="Hanekom W."/>
            <person name="Mahomed H."/>
            <person name="Mcshane H."/>
        </authorList>
    </citation>
    <scope>NUCLEOTIDE SEQUENCE [LARGE SCALE GENOMIC DNA]</scope>
    <source>
        <strain evidence="5">852014-51077_SCH5608930-a</strain>
    </source>
</reference>
<dbReference type="Proteomes" id="UP000093985">
    <property type="component" value="Unassembled WGS sequence"/>
</dbReference>
<dbReference type="InterPro" id="IPR048578">
    <property type="entry name" value="Rv3651-like_C"/>
</dbReference>
<dbReference type="Pfam" id="PF18007">
    <property type="entry name" value="Rv3651-like_N"/>
    <property type="match status" value="1"/>
</dbReference>
<dbReference type="Pfam" id="PF21043">
    <property type="entry name" value="Rv3651-like_C"/>
    <property type="match status" value="1"/>
</dbReference>
<organism evidence="4 5">
    <name type="scientific">Mycolicibacter sinensis (strain JDM601)</name>
    <name type="common">Mycobacterium sinense</name>
    <dbReference type="NCBI Taxonomy" id="875328"/>
    <lineage>
        <taxon>Bacteria</taxon>
        <taxon>Bacillati</taxon>
        <taxon>Actinomycetota</taxon>
        <taxon>Actinomycetes</taxon>
        <taxon>Mycobacteriales</taxon>
        <taxon>Mycobacteriaceae</taxon>
        <taxon>Mycolicibacter</taxon>
    </lineage>
</organism>
<dbReference type="RefSeq" id="WP_064856031.1">
    <property type="nucleotide sequence ID" value="NZ_LZIM01000075.1"/>
</dbReference>
<evidence type="ECO:0000259" key="3">
    <source>
        <dbReference type="Pfam" id="PF21043"/>
    </source>
</evidence>
<dbReference type="AlphaFoldDB" id="A0A1A2E9Q6"/>
<comment type="caution">
    <text evidence="4">The sequence shown here is derived from an EMBL/GenBank/DDBJ whole genome shotgun (WGS) entry which is preliminary data.</text>
</comment>
<protein>
    <recommendedName>
        <fullName evidence="6">Rv3651-like N-terminal domain-containing protein</fullName>
    </recommendedName>
</protein>
<evidence type="ECO:0000259" key="2">
    <source>
        <dbReference type="Pfam" id="PF18621"/>
    </source>
</evidence>
<dbReference type="Pfam" id="PF18621">
    <property type="entry name" value="Rv3651-like_middle"/>
    <property type="match status" value="1"/>
</dbReference>
<evidence type="ECO:0000313" key="4">
    <source>
        <dbReference type="EMBL" id="OBG02986.1"/>
    </source>
</evidence>
<dbReference type="InterPro" id="IPR041458">
    <property type="entry name" value="Rv3651-like_N"/>
</dbReference>
<sequence>MAHDWLLVETLGEEPAVVAQGRQVKNLVPIAQFLRRSPHLAAIQTAIAESVRTGQSLASITPRRDRVIRTEPVVMSDGRVHGVHVWSGPADLEPPERPTPGPLKWDLTLGVATDTKQSLANSGKDPEVEATHGRAFAEELPTRDFSPNENKVLALAIRAEPGHTVCSSWDITDFRGDTIRVGFVARTAWETDPTGGREHLVSRGMNWRGQLDGTVQRPDFLAQQILHGLAQPGVHRAMVDLTDWRLLKWLDDPCPFYDWRGTVDAPRAHPDDVALMDRMTSDFTQGPASGVLRLRQAGGGWAPVHVTVNRVELEEGTYAGLISLRLPTERELADAGLDQAAGAS</sequence>
<feature type="domain" description="Rv3651-like N-terminal" evidence="1">
    <location>
        <begin position="4"/>
        <end position="96"/>
    </location>
</feature>